<feature type="region of interest" description="Disordered" evidence="1">
    <location>
        <begin position="127"/>
        <end position="155"/>
    </location>
</feature>
<evidence type="ECO:0000313" key="3">
    <source>
        <dbReference type="Proteomes" id="UP001206925"/>
    </source>
</evidence>
<sequence length="194" mass="21338">MTTSTESELTHKKNMAVQRGVGIEQLERHLMQENWKKMTQIPFPNAAVHFRHSPAPPIIYAGAINHCQFRYFAGTDTVVEVMDVAKNRCTYSSEQAKLELMSILRNRGGSLTEHDYKKLMSMGPTAESCHTSDAGPVGLHSGKESSVRAGTGGEKGSVSSLDVFYCGRGVRAFSIILTLGCNLRTLWVCSLETL</sequence>
<dbReference type="Proteomes" id="UP001206925">
    <property type="component" value="Unassembled WGS sequence"/>
</dbReference>
<dbReference type="AlphaFoldDB" id="A0AAD5D6E5"/>
<protein>
    <submittedName>
        <fullName evidence="2">Uncharacterized protein</fullName>
    </submittedName>
</protein>
<gene>
    <name evidence="2" type="ORF">M8C21_025618</name>
</gene>
<keyword evidence="3" id="KW-1185">Reference proteome</keyword>
<comment type="caution">
    <text evidence="2">The sequence shown here is derived from an EMBL/GenBank/DDBJ whole genome shotgun (WGS) entry which is preliminary data.</text>
</comment>
<reference evidence="2" key="1">
    <citation type="submission" date="2022-06" db="EMBL/GenBank/DDBJ databases">
        <title>Uncovering the hologenomic basis of an extraordinary plant invasion.</title>
        <authorList>
            <person name="Bieker V.C."/>
            <person name="Martin M.D."/>
            <person name="Gilbert T."/>
            <person name="Hodgins K."/>
            <person name="Battlay P."/>
            <person name="Petersen B."/>
            <person name="Wilson J."/>
        </authorList>
    </citation>
    <scope>NUCLEOTIDE SEQUENCE</scope>
    <source>
        <strain evidence="2">AA19_3_7</strain>
        <tissue evidence="2">Leaf</tissue>
    </source>
</reference>
<accession>A0AAD5D6E5</accession>
<dbReference type="EMBL" id="JAMZMK010005226">
    <property type="protein sequence ID" value="KAI7753862.1"/>
    <property type="molecule type" value="Genomic_DNA"/>
</dbReference>
<evidence type="ECO:0000256" key="1">
    <source>
        <dbReference type="SAM" id="MobiDB-lite"/>
    </source>
</evidence>
<proteinExistence type="predicted"/>
<name>A0AAD5D6E5_AMBAR</name>
<evidence type="ECO:0000313" key="2">
    <source>
        <dbReference type="EMBL" id="KAI7753862.1"/>
    </source>
</evidence>
<organism evidence="2 3">
    <name type="scientific">Ambrosia artemisiifolia</name>
    <name type="common">Common ragweed</name>
    <dbReference type="NCBI Taxonomy" id="4212"/>
    <lineage>
        <taxon>Eukaryota</taxon>
        <taxon>Viridiplantae</taxon>
        <taxon>Streptophyta</taxon>
        <taxon>Embryophyta</taxon>
        <taxon>Tracheophyta</taxon>
        <taxon>Spermatophyta</taxon>
        <taxon>Magnoliopsida</taxon>
        <taxon>eudicotyledons</taxon>
        <taxon>Gunneridae</taxon>
        <taxon>Pentapetalae</taxon>
        <taxon>asterids</taxon>
        <taxon>campanulids</taxon>
        <taxon>Asterales</taxon>
        <taxon>Asteraceae</taxon>
        <taxon>Asteroideae</taxon>
        <taxon>Heliantheae alliance</taxon>
        <taxon>Heliantheae</taxon>
        <taxon>Ambrosia</taxon>
    </lineage>
</organism>